<evidence type="ECO:0000313" key="7">
    <source>
        <dbReference type="Proteomes" id="UP000245380"/>
    </source>
</evidence>
<reference evidence="6 7" key="1">
    <citation type="submission" date="2016-11" db="EMBL/GenBank/DDBJ databases">
        <title>Comparative genomics of Acidibacillus ferroxidans species.</title>
        <authorList>
            <person name="Oliveira G."/>
            <person name="Nunes G."/>
            <person name="Oliveira R."/>
            <person name="Araujo F."/>
            <person name="Salim A."/>
            <person name="Scholte L."/>
            <person name="Morais D."/>
            <person name="Nancucheo I."/>
            <person name="Johnson D.B."/>
            <person name="Grail B."/>
            <person name="Bittencourt J."/>
            <person name="Valadares R."/>
        </authorList>
    </citation>
    <scope>NUCLEOTIDE SEQUENCE [LARGE SCALE GENOMIC DNA]</scope>
    <source>
        <strain evidence="6 7">Y002</strain>
    </source>
</reference>
<comment type="subcellular location">
    <subcellularLocation>
        <location evidence="4">Cytoplasm</location>
    </subcellularLocation>
</comment>
<dbReference type="InterPro" id="IPR036389">
    <property type="entry name" value="RNase_III_sf"/>
</dbReference>
<dbReference type="Pfam" id="PF00636">
    <property type="entry name" value="Ribonuclease_3"/>
    <property type="match status" value="1"/>
</dbReference>
<keyword evidence="4" id="KW-0690">Ribosome biogenesis</keyword>
<proteinExistence type="inferred from homology"/>
<keyword evidence="4" id="KW-0460">Magnesium</keyword>
<gene>
    <name evidence="4" type="primary">mrnC</name>
    <name evidence="6" type="ORF">BM613_00420</name>
</gene>
<feature type="domain" description="RNase III" evidence="5">
    <location>
        <begin position="4"/>
        <end position="136"/>
    </location>
</feature>
<evidence type="ECO:0000256" key="4">
    <source>
        <dbReference type="HAMAP-Rule" id="MF_01468"/>
    </source>
</evidence>
<dbReference type="PANTHER" id="PTHR34276">
    <property type="entry name" value="MINI-RIBONUCLEASE 3"/>
    <property type="match status" value="1"/>
</dbReference>
<keyword evidence="3 4" id="KW-0378">Hydrolase</keyword>
<dbReference type="EC" id="3.1.26.-" evidence="4"/>
<keyword evidence="4" id="KW-0699">rRNA-binding</keyword>
<comment type="similarity">
    <text evidence="4">Belongs to the MrnC RNase family.</text>
</comment>
<comment type="subunit">
    <text evidence="4">Homodimer.</text>
</comment>
<dbReference type="PIRSF" id="PIRSF005520">
    <property type="entry name" value="UCP005520"/>
    <property type="match status" value="1"/>
</dbReference>
<dbReference type="GO" id="GO:0005737">
    <property type="term" value="C:cytoplasm"/>
    <property type="evidence" value="ECO:0007669"/>
    <property type="project" value="UniProtKB-SubCell"/>
</dbReference>
<dbReference type="GO" id="GO:0004525">
    <property type="term" value="F:ribonuclease III activity"/>
    <property type="evidence" value="ECO:0007669"/>
    <property type="project" value="InterPro"/>
</dbReference>
<dbReference type="GO" id="GO:0006364">
    <property type="term" value="P:rRNA processing"/>
    <property type="evidence" value="ECO:0007669"/>
    <property type="project" value="UniProtKB-UniRule"/>
</dbReference>
<dbReference type="InterPro" id="IPR008226">
    <property type="entry name" value="Mini3_fam"/>
</dbReference>
<comment type="caution">
    <text evidence="6">The sequence shown here is derived from an EMBL/GenBank/DDBJ whole genome shotgun (WGS) entry which is preliminary data.</text>
</comment>
<comment type="function">
    <text evidence="4">Involved in correct processing of both the 5' and 3' ends of 23S rRNA precursor. Processes 30S rRNA precursor transcript even in absence of ribonuclease 3 (Rnc); Rnc processes 30S rRNA into smaller rRNA precursors.</text>
</comment>
<evidence type="ECO:0000256" key="1">
    <source>
        <dbReference type="ARBA" id="ARBA00022722"/>
    </source>
</evidence>
<dbReference type="SUPFAM" id="SSF69065">
    <property type="entry name" value="RNase III domain-like"/>
    <property type="match status" value="1"/>
</dbReference>
<organism evidence="6 7">
    <name type="scientific">Sulfoacidibacillus thermotolerans</name>
    <name type="common">Acidibacillus sulfuroxidans</name>
    <dbReference type="NCBI Taxonomy" id="1765684"/>
    <lineage>
        <taxon>Bacteria</taxon>
        <taxon>Bacillati</taxon>
        <taxon>Bacillota</taxon>
        <taxon>Bacilli</taxon>
        <taxon>Bacillales</taxon>
        <taxon>Alicyclobacillaceae</taxon>
        <taxon>Sulfoacidibacillus</taxon>
    </lineage>
</organism>
<feature type="active site" evidence="4">
    <location>
        <position position="25"/>
    </location>
</feature>
<dbReference type="SMART" id="SM00535">
    <property type="entry name" value="RIBOc"/>
    <property type="match status" value="1"/>
</dbReference>
<name>A0A2U3DBG4_SULT2</name>
<keyword evidence="1 4" id="KW-0540">Nuclease</keyword>
<dbReference type="GO" id="GO:0019843">
    <property type="term" value="F:rRNA binding"/>
    <property type="evidence" value="ECO:0007669"/>
    <property type="project" value="UniProtKB-UniRule"/>
</dbReference>
<dbReference type="PANTHER" id="PTHR34276:SF1">
    <property type="entry name" value="MINI-RIBONUCLEASE 3"/>
    <property type="match status" value="1"/>
</dbReference>
<keyword evidence="4" id="KW-0963">Cytoplasm</keyword>
<keyword evidence="4" id="KW-0698">rRNA processing</keyword>
<keyword evidence="7" id="KW-1185">Reference proteome</keyword>
<dbReference type="EMBL" id="MPDK01000002">
    <property type="protein sequence ID" value="PWI58602.1"/>
    <property type="molecule type" value="Genomic_DNA"/>
</dbReference>
<comment type="cofactor">
    <cofactor evidence="4">
        <name>Mg(2+)</name>
        <dbReference type="ChEBI" id="CHEBI:18420"/>
    </cofactor>
</comment>
<keyword evidence="2 4" id="KW-0255">Endonuclease</keyword>
<evidence type="ECO:0000256" key="2">
    <source>
        <dbReference type="ARBA" id="ARBA00022759"/>
    </source>
</evidence>
<dbReference type="Proteomes" id="UP000245380">
    <property type="component" value="Unassembled WGS sequence"/>
</dbReference>
<evidence type="ECO:0000256" key="3">
    <source>
        <dbReference type="ARBA" id="ARBA00022801"/>
    </source>
</evidence>
<evidence type="ECO:0000259" key="5">
    <source>
        <dbReference type="SMART" id="SM00535"/>
    </source>
</evidence>
<dbReference type="InterPro" id="IPR000999">
    <property type="entry name" value="RNase_III_dom"/>
</dbReference>
<dbReference type="Gene3D" id="1.10.1520.10">
    <property type="entry name" value="Ribonuclease III domain"/>
    <property type="match status" value="1"/>
</dbReference>
<dbReference type="OrthoDB" id="46571at2"/>
<evidence type="ECO:0000313" key="6">
    <source>
        <dbReference type="EMBL" id="PWI58602.1"/>
    </source>
</evidence>
<protein>
    <recommendedName>
        <fullName evidence="4">Mini-ribonuclease 3</fullName>
        <shortName evidence="4">Mini-3</shortName>
        <shortName evidence="4">Mini-RNase 3</shortName>
        <ecNumber evidence="4">3.1.26.-</ecNumber>
    </recommendedName>
    <alternativeName>
        <fullName evidence="4">Mini-RNase III</fullName>
        <shortName evidence="4">Mini-III</shortName>
    </alternativeName>
</protein>
<dbReference type="HAMAP" id="MF_01468">
    <property type="entry name" value="RNase_Mini_III"/>
    <property type="match status" value="1"/>
</dbReference>
<accession>A0A2U3DBG4</accession>
<keyword evidence="4" id="KW-0694">RNA-binding</keyword>
<sequence>MVERIVNQQEKAYRLPPLTLAYVGDAVWELAVRHYLVENGETQPRRLHRLAVERVRAKSQADRLRQIREELSDQEREVVRRGRNAKSNSIPRSASVADYRASTGIEALLGYLYLADQKERLNEILQLLLQVEETDKQ</sequence>
<dbReference type="AlphaFoldDB" id="A0A2U3DBG4"/>